<feature type="compositionally biased region" description="Polar residues" evidence="1">
    <location>
        <begin position="39"/>
        <end position="54"/>
    </location>
</feature>
<feature type="region of interest" description="Disordered" evidence="1">
    <location>
        <begin position="202"/>
        <end position="263"/>
    </location>
</feature>
<dbReference type="InterPro" id="IPR013087">
    <property type="entry name" value="Znf_C2H2_type"/>
</dbReference>
<organism evidence="3 4">
    <name type="scientific">Podospora appendiculata</name>
    <dbReference type="NCBI Taxonomy" id="314037"/>
    <lineage>
        <taxon>Eukaryota</taxon>
        <taxon>Fungi</taxon>
        <taxon>Dikarya</taxon>
        <taxon>Ascomycota</taxon>
        <taxon>Pezizomycotina</taxon>
        <taxon>Sordariomycetes</taxon>
        <taxon>Sordariomycetidae</taxon>
        <taxon>Sordariales</taxon>
        <taxon>Podosporaceae</taxon>
        <taxon>Podospora</taxon>
    </lineage>
</organism>
<evidence type="ECO:0000259" key="2">
    <source>
        <dbReference type="PROSITE" id="PS00028"/>
    </source>
</evidence>
<dbReference type="SMART" id="SM00355">
    <property type="entry name" value="ZnF_C2H2"/>
    <property type="match status" value="2"/>
</dbReference>
<keyword evidence="4" id="KW-1185">Reference proteome</keyword>
<dbReference type="PANTHER" id="PTHR21354:SF0">
    <property type="entry name" value="ZINC FINGER PROTEIN 511"/>
    <property type="match status" value="1"/>
</dbReference>
<feature type="region of interest" description="Disordered" evidence="1">
    <location>
        <begin position="1"/>
        <end position="77"/>
    </location>
</feature>
<sequence length="294" mass="32257">MKRSREPEEGEGAYPSGPTQRDAQKPTPTTAPSRTATSEGNIQNPVNGNEATAQPSPPCKIVELDPAGSDNDSGGVEMRCSMPPHKEPLVFSTYEEYEAHYNSTHTNRCVECRKNFPSAHLLGLHIEENHDAFSAVRRDKGEHTYSCFVEGCKRKCLTPQKRRMHLIDKHMYPKNFFFAITRDGIDGRRSLLLEGGHRRRRSSIATMTAATARTSRAQPSAASASADTDASTSTEKTEMSPEAEAQAADTEQNRVEQPADVEMDGLAGAMSALQFVPPSIRFGRGRKKAGFSKS</sequence>
<dbReference type="AlphaFoldDB" id="A0AAE1CFI0"/>
<dbReference type="EMBL" id="JAULSO010000001">
    <property type="protein sequence ID" value="KAK3692409.1"/>
    <property type="molecule type" value="Genomic_DNA"/>
</dbReference>
<feature type="compositionally biased region" description="Low complexity" evidence="1">
    <location>
        <begin position="26"/>
        <end position="38"/>
    </location>
</feature>
<dbReference type="PANTHER" id="PTHR21354">
    <property type="entry name" value="ZINC FINGER PROTEIN 511"/>
    <property type="match status" value="1"/>
</dbReference>
<evidence type="ECO:0000313" key="4">
    <source>
        <dbReference type="Proteomes" id="UP001270362"/>
    </source>
</evidence>
<feature type="domain" description="C2H2-type" evidence="2">
    <location>
        <begin position="109"/>
        <end position="130"/>
    </location>
</feature>
<reference evidence="3" key="2">
    <citation type="submission" date="2023-06" db="EMBL/GenBank/DDBJ databases">
        <authorList>
            <consortium name="Lawrence Berkeley National Laboratory"/>
            <person name="Haridas S."/>
            <person name="Hensen N."/>
            <person name="Bonometti L."/>
            <person name="Westerberg I."/>
            <person name="Brannstrom I.O."/>
            <person name="Guillou S."/>
            <person name="Cros-Aarteil S."/>
            <person name="Calhoun S."/>
            <person name="Kuo A."/>
            <person name="Mondo S."/>
            <person name="Pangilinan J."/>
            <person name="Riley R."/>
            <person name="Labutti K."/>
            <person name="Andreopoulos B."/>
            <person name="Lipzen A."/>
            <person name="Chen C."/>
            <person name="Yanf M."/>
            <person name="Daum C."/>
            <person name="Ng V."/>
            <person name="Clum A."/>
            <person name="Steindorff A."/>
            <person name="Ohm R."/>
            <person name="Martin F."/>
            <person name="Silar P."/>
            <person name="Natvig D."/>
            <person name="Lalanne C."/>
            <person name="Gautier V."/>
            <person name="Ament-Velasquez S.L."/>
            <person name="Kruys A."/>
            <person name="Hutchinson M.I."/>
            <person name="Powell A.J."/>
            <person name="Barry K."/>
            <person name="Miller A.N."/>
            <person name="Grigoriev I.V."/>
            <person name="Debuchy R."/>
            <person name="Gladieux P."/>
            <person name="Thoren M.H."/>
            <person name="Johannesson H."/>
        </authorList>
    </citation>
    <scope>NUCLEOTIDE SEQUENCE</scope>
    <source>
        <strain evidence="3">CBS 314.62</strain>
    </source>
</reference>
<proteinExistence type="predicted"/>
<protein>
    <recommendedName>
        <fullName evidence="2">C2H2-type domain-containing protein</fullName>
    </recommendedName>
</protein>
<dbReference type="InterPro" id="IPR039258">
    <property type="entry name" value="ZNF511"/>
</dbReference>
<dbReference type="PROSITE" id="PS00028">
    <property type="entry name" value="ZINC_FINGER_C2H2_1"/>
    <property type="match status" value="1"/>
</dbReference>
<gene>
    <name evidence="3" type="ORF">B0T22DRAFT_12902</name>
</gene>
<name>A0AAE1CFI0_9PEZI</name>
<comment type="caution">
    <text evidence="3">The sequence shown here is derived from an EMBL/GenBank/DDBJ whole genome shotgun (WGS) entry which is preliminary data.</text>
</comment>
<dbReference type="Proteomes" id="UP001270362">
    <property type="component" value="Unassembled WGS sequence"/>
</dbReference>
<evidence type="ECO:0000313" key="3">
    <source>
        <dbReference type="EMBL" id="KAK3692409.1"/>
    </source>
</evidence>
<evidence type="ECO:0000256" key="1">
    <source>
        <dbReference type="SAM" id="MobiDB-lite"/>
    </source>
</evidence>
<reference evidence="3" key="1">
    <citation type="journal article" date="2023" name="Mol. Phylogenet. Evol.">
        <title>Genome-scale phylogeny and comparative genomics of the fungal order Sordariales.</title>
        <authorList>
            <person name="Hensen N."/>
            <person name="Bonometti L."/>
            <person name="Westerberg I."/>
            <person name="Brannstrom I.O."/>
            <person name="Guillou S."/>
            <person name="Cros-Aarteil S."/>
            <person name="Calhoun S."/>
            <person name="Haridas S."/>
            <person name="Kuo A."/>
            <person name="Mondo S."/>
            <person name="Pangilinan J."/>
            <person name="Riley R."/>
            <person name="LaButti K."/>
            <person name="Andreopoulos B."/>
            <person name="Lipzen A."/>
            <person name="Chen C."/>
            <person name="Yan M."/>
            <person name="Daum C."/>
            <person name="Ng V."/>
            <person name="Clum A."/>
            <person name="Steindorff A."/>
            <person name="Ohm R.A."/>
            <person name="Martin F."/>
            <person name="Silar P."/>
            <person name="Natvig D.O."/>
            <person name="Lalanne C."/>
            <person name="Gautier V."/>
            <person name="Ament-Velasquez S.L."/>
            <person name="Kruys A."/>
            <person name="Hutchinson M.I."/>
            <person name="Powell A.J."/>
            <person name="Barry K."/>
            <person name="Miller A.N."/>
            <person name="Grigoriev I.V."/>
            <person name="Debuchy R."/>
            <person name="Gladieux P."/>
            <person name="Hiltunen Thoren M."/>
            <person name="Johannesson H."/>
        </authorList>
    </citation>
    <scope>NUCLEOTIDE SEQUENCE</scope>
    <source>
        <strain evidence="3">CBS 314.62</strain>
    </source>
</reference>
<feature type="compositionally biased region" description="Low complexity" evidence="1">
    <location>
        <begin position="203"/>
        <end position="234"/>
    </location>
</feature>
<accession>A0AAE1CFI0</accession>